<dbReference type="SUPFAM" id="SSF51182">
    <property type="entry name" value="RmlC-like cupins"/>
    <property type="match status" value="1"/>
</dbReference>
<evidence type="ECO:0000256" key="1">
    <source>
        <dbReference type="SAM" id="MobiDB-lite"/>
    </source>
</evidence>
<evidence type="ECO:0000259" key="2">
    <source>
        <dbReference type="Pfam" id="PF05899"/>
    </source>
</evidence>
<name>A0A6N6VGN2_9HYPH</name>
<dbReference type="AlphaFoldDB" id="A0A6N6VGN2"/>
<feature type="compositionally biased region" description="Low complexity" evidence="1">
    <location>
        <begin position="1"/>
        <end position="20"/>
    </location>
</feature>
<accession>A0A6N6VGN2</accession>
<dbReference type="CDD" id="cd02227">
    <property type="entry name" value="cupin_TM1112-like"/>
    <property type="match status" value="1"/>
</dbReference>
<comment type="caution">
    <text evidence="3">The sequence shown here is derived from an EMBL/GenBank/DDBJ whole genome shotgun (WGS) entry which is preliminary data.</text>
</comment>
<dbReference type="PANTHER" id="PTHR40943:SF2">
    <property type="entry name" value="(S)-UREIDOGLYCINE AMINOHYDROLASE CUPIN DOMAIN-CONTAINING PROTEIN"/>
    <property type="match status" value="1"/>
</dbReference>
<dbReference type="EMBL" id="WESC01000010">
    <property type="protein sequence ID" value="KAB7739423.1"/>
    <property type="molecule type" value="Genomic_DNA"/>
</dbReference>
<dbReference type="RefSeq" id="WP_152216595.1">
    <property type="nucleotide sequence ID" value="NZ_JBAQYD010000398.1"/>
</dbReference>
<evidence type="ECO:0000313" key="4">
    <source>
        <dbReference type="Proteomes" id="UP000468901"/>
    </source>
</evidence>
<dbReference type="InterPro" id="IPR011051">
    <property type="entry name" value="RmlC_Cupin_sf"/>
</dbReference>
<reference evidence="3 4" key="1">
    <citation type="submission" date="2019-09" db="EMBL/GenBank/DDBJ databases">
        <title>Parvibaculum sedimenti sp. nov., isolated from sediment.</title>
        <authorList>
            <person name="Wang Y."/>
        </authorList>
    </citation>
    <scope>NUCLEOTIDE SEQUENCE [LARGE SCALE GENOMIC DNA]</scope>
    <source>
        <strain evidence="3 4">HXT-9</strain>
    </source>
</reference>
<sequence>MPKLIPVTATTAPETGAPAPDRVIAGHPQNRTWNAYETPDGRFFSGIWESDAGAWRIEYTEAEFCHILEGESRITSEDGTSMTVRAGDAFVIPTGFKGTWEVVTRTRKHYAIYLP</sequence>
<dbReference type="Proteomes" id="UP000468901">
    <property type="component" value="Unassembled WGS sequence"/>
</dbReference>
<protein>
    <submittedName>
        <fullName evidence="3">DUF861 domain-containing protein</fullName>
    </submittedName>
</protein>
<dbReference type="Gene3D" id="2.60.120.10">
    <property type="entry name" value="Jelly Rolls"/>
    <property type="match status" value="1"/>
</dbReference>
<proteinExistence type="predicted"/>
<dbReference type="Pfam" id="PF05899">
    <property type="entry name" value="Cupin_3"/>
    <property type="match status" value="1"/>
</dbReference>
<evidence type="ECO:0000313" key="3">
    <source>
        <dbReference type="EMBL" id="KAB7739423.1"/>
    </source>
</evidence>
<feature type="domain" description="(S)-ureidoglycine aminohydrolase cupin" evidence="2">
    <location>
        <begin position="38"/>
        <end position="110"/>
    </location>
</feature>
<organism evidence="3 4">
    <name type="scientific">Parvibaculum sedimenti</name>
    <dbReference type="NCBI Taxonomy" id="2608632"/>
    <lineage>
        <taxon>Bacteria</taxon>
        <taxon>Pseudomonadati</taxon>
        <taxon>Pseudomonadota</taxon>
        <taxon>Alphaproteobacteria</taxon>
        <taxon>Hyphomicrobiales</taxon>
        <taxon>Parvibaculaceae</taxon>
        <taxon>Parvibaculum</taxon>
    </lineage>
</organism>
<gene>
    <name evidence="3" type="ORF">F2P47_11925</name>
</gene>
<keyword evidence="4" id="KW-1185">Reference proteome</keyword>
<dbReference type="InterPro" id="IPR014710">
    <property type="entry name" value="RmlC-like_jellyroll"/>
</dbReference>
<dbReference type="PANTHER" id="PTHR40943">
    <property type="entry name" value="CYTOPLASMIC PROTEIN-RELATED"/>
    <property type="match status" value="1"/>
</dbReference>
<feature type="region of interest" description="Disordered" evidence="1">
    <location>
        <begin position="1"/>
        <end position="25"/>
    </location>
</feature>
<dbReference type="InterPro" id="IPR008579">
    <property type="entry name" value="UGlyAH_Cupin_dom"/>
</dbReference>